<accession>A0ABD3GLZ1</accession>
<protein>
    <submittedName>
        <fullName evidence="2">Uncharacterized protein</fullName>
    </submittedName>
</protein>
<sequence>MGQVAEYSAANSSGVVKTTPGPNGGSQPRAKTPEGARCPMPRGGWTNPDVTNTPKYPPGFQAWSGKVFGWLNYPFRHEQEKTGEAVVPAHEAVPVVGESDKEFTTVLPKRKAHSSSAALKNMAGSTSDTNRYVVLGEDDPDGVVNSADSSEDGENLDTAMSDEKLKSTGESVPDSLADPLENQKVIEDEILILSTDNIGLRNPVEGLLHSAQGCI</sequence>
<evidence type="ECO:0000313" key="3">
    <source>
        <dbReference type="Proteomes" id="UP001633002"/>
    </source>
</evidence>
<evidence type="ECO:0000256" key="1">
    <source>
        <dbReference type="SAM" id="MobiDB-lite"/>
    </source>
</evidence>
<gene>
    <name evidence="2" type="ORF">R1sor_022642</name>
</gene>
<feature type="region of interest" description="Disordered" evidence="1">
    <location>
        <begin position="1"/>
        <end position="52"/>
    </location>
</feature>
<dbReference type="EMBL" id="JBJQOH010000007">
    <property type="protein sequence ID" value="KAL3679686.1"/>
    <property type="molecule type" value="Genomic_DNA"/>
</dbReference>
<dbReference type="Proteomes" id="UP001633002">
    <property type="component" value="Unassembled WGS sequence"/>
</dbReference>
<proteinExistence type="predicted"/>
<dbReference type="AlphaFoldDB" id="A0ABD3GLZ1"/>
<organism evidence="2 3">
    <name type="scientific">Riccia sorocarpa</name>
    <dbReference type="NCBI Taxonomy" id="122646"/>
    <lineage>
        <taxon>Eukaryota</taxon>
        <taxon>Viridiplantae</taxon>
        <taxon>Streptophyta</taxon>
        <taxon>Embryophyta</taxon>
        <taxon>Marchantiophyta</taxon>
        <taxon>Marchantiopsida</taxon>
        <taxon>Marchantiidae</taxon>
        <taxon>Marchantiales</taxon>
        <taxon>Ricciaceae</taxon>
        <taxon>Riccia</taxon>
    </lineage>
</organism>
<name>A0ABD3GLZ1_9MARC</name>
<feature type="region of interest" description="Disordered" evidence="1">
    <location>
        <begin position="136"/>
        <end position="156"/>
    </location>
</feature>
<keyword evidence="3" id="KW-1185">Reference proteome</keyword>
<reference evidence="2 3" key="1">
    <citation type="submission" date="2024-09" db="EMBL/GenBank/DDBJ databases">
        <title>Chromosome-scale assembly of Riccia sorocarpa.</title>
        <authorList>
            <person name="Paukszto L."/>
        </authorList>
    </citation>
    <scope>NUCLEOTIDE SEQUENCE [LARGE SCALE GENOMIC DNA]</scope>
    <source>
        <strain evidence="2">LP-2024</strain>
        <tissue evidence="2">Aerial parts of the thallus</tissue>
    </source>
</reference>
<evidence type="ECO:0000313" key="2">
    <source>
        <dbReference type="EMBL" id="KAL3679686.1"/>
    </source>
</evidence>
<comment type="caution">
    <text evidence="2">The sequence shown here is derived from an EMBL/GenBank/DDBJ whole genome shotgun (WGS) entry which is preliminary data.</text>
</comment>